<feature type="coiled-coil region" evidence="3">
    <location>
        <begin position="85"/>
        <end position="128"/>
    </location>
</feature>
<dbReference type="PANTHER" id="PTHR21625:SF1">
    <property type="entry name" value="DYNEIN REGULATORY COMPLEX PROTEIN 1"/>
    <property type="match status" value="1"/>
</dbReference>
<feature type="coiled-coil region" evidence="3">
    <location>
        <begin position="322"/>
        <end position="349"/>
    </location>
</feature>
<evidence type="ECO:0000313" key="8">
    <source>
        <dbReference type="Proteomes" id="UP001353858"/>
    </source>
</evidence>
<feature type="coiled-coil region" evidence="3">
    <location>
        <begin position="687"/>
        <end position="721"/>
    </location>
</feature>
<feature type="region of interest" description="Disordered" evidence="4">
    <location>
        <begin position="1"/>
        <end position="26"/>
    </location>
</feature>
<comment type="caution">
    <text evidence="7">The sequence shown here is derived from an EMBL/GenBank/DDBJ whole genome shotgun (WGS) entry which is preliminary data.</text>
</comment>
<feature type="domain" description="Dynein regulatory complex protein 1/2 N-terminal" evidence="5">
    <location>
        <begin position="87"/>
        <end position="188"/>
    </location>
</feature>
<keyword evidence="2 3" id="KW-0175">Coiled coil</keyword>
<dbReference type="GO" id="GO:0070286">
    <property type="term" value="P:axonemal dynein complex assembly"/>
    <property type="evidence" value="ECO:0007669"/>
    <property type="project" value="InterPro"/>
</dbReference>
<feature type="domain" description="Dynein regulatory complex protein 1 C-terminal" evidence="6">
    <location>
        <begin position="661"/>
        <end position="718"/>
    </location>
</feature>
<feature type="coiled-coil region" evidence="3">
    <location>
        <begin position="156"/>
        <end position="198"/>
    </location>
</feature>
<name>A0AAN7P2X3_9COLE</name>
<dbReference type="AlphaFoldDB" id="A0AAN7P2X3"/>
<organism evidence="7 8">
    <name type="scientific">Aquatica leii</name>
    <dbReference type="NCBI Taxonomy" id="1421715"/>
    <lineage>
        <taxon>Eukaryota</taxon>
        <taxon>Metazoa</taxon>
        <taxon>Ecdysozoa</taxon>
        <taxon>Arthropoda</taxon>
        <taxon>Hexapoda</taxon>
        <taxon>Insecta</taxon>
        <taxon>Pterygota</taxon>
        <taxon>Neoptera</taxon>
        <taxon>Endopterygota</taxon>
        <taxon>Coleoptera</taxon>
        <taxon>Polyphaga</taxon>
        <taxon>Elateriformia</taxon>
        <taxon>Elateroidea</taxon>
        <taxon>Lampyridae</taxon>
        <taxon>Luciolinae</taxon>
        <taxon>Aquatica</taxon>
    </lineage>
</organism>
<dbReference type="GO" id="GO:0060285">
    <property type="term" value="P:cilium-dependent cell motility"/>
    <property type="evidence" value="ECO:0007669"/>
    <property type="project" value="TreeGrafter"/>
</dbReference>
<evidence type="ECO:0000259" key="6">
    <source>
        <dbReference type="Pfam" id="PF14775"/>
    </source>
</evidence>
<dbReference type="Pfam" id="PF14772">
    <property type="entry name" value="NYD-SP28"/>
    <property type="match status" value="1"/>
</dbReference>
<dbReference type="PANTHER" id="PTHR21625">
    <property type="entry name" value="NYD-SP28 PROTEIN"/>
    <property type="match status" value="1"/>
</dbReference>
<dbReference type="Pfam" id="PF14775">
    <property type="entry name" value="NYD-SP28_assoc"/>
    <property type="match status" value="1"/>
</dbReference>
<evidence type="ECO:0000313" key="7">
    <source>
        <dbReference type="EMBL" id="KAK4874148.1"/>
    </source>
</evidence>
<dbReference type="GO" id="GO:0005858">
    <property type="term" value="C:axonemal dynein complex"/>
    <property type="evidence" value="ECO:0007669"/>
    <property type="project" value="InterPro"/>
</dbReference>
<evidence type="ECO:0000256" key="3">
    <source>
        <dbReference type="SAM" id="Coils"/>
    </source>
</evidence>
<dbReference type="EMBL" id="JARPUR010000006">
    <property type="protein sequence ID" value="KAK4874148.1"/>
    <property type="molecule type" value="Genomic_DNA"/>
</dbReference>
<evidence type="ECO:0008006" key="9">
    <source>
        <dbReference type="Google" id="ProtNLM"/>
    </source>
</evidence>
<sequence length="743" mass="87689">MDDETNENEIEEKEPQVTSSDPNERKLARRLRIERRLEAIRKLNMPEGDEEEETVKKTLLQEQLQKSYELLAKLTIETLECVSNVKVANESREINRREIEDINREKILEYLEEEAKSAEEHFNVIDEKWLQIFNYNDPLLINEEIMTQKEKCDVLIKKKDEVIARLKNEVTVSEDKFNEDQKKQLADIQTLTDRIEKQLVLMRRAYTQELEIIEDVLMVERKILIDATDRRWEELHKKRDLEENLNCEKKFQQLEEFEEICTKLRVDHQEKYRDIKIKLGNNIENLQCELQKIKNIALLNNEKLDYNYQVLKKREAENLLIRSQQKRKINKMQDAINSLRTKIRNYTVQTNEQIDKLTLEVQKLHASVLDIEAKADSFCKINDVKYQQVWDFNKERVTSLVQQLLNTDRVLYEQQLGLKWTNPEMVLIDKCDLPSYKSALQIVTEVCRKTSCKSTMKESVDAQQPSTESSSIQGETMAHRRILRIILKLIADKSGFLIEEKLRDVLKPYSDNEKALVRIDNVFSALEIKHKQDIEILLEFFLPYTHCPICMHSSITNLETSETVLRTYDFANESEDTSEVQIGKTVLLLKISKALPSVAMKTSCYRKHPLVISSVYILRALREFLSKFYVAKDSIITMASRLSHKRSTVSRLMADDDVKMYWDRYRKVFSSDNEEVWDALYIGLQKYHAILKDRKKLNDEVVELRRQHSELKQMLSSYEKEDKEKIKPPCARQREVPINPTII</sequence>
<keyword evidence="8" id="KW-1185">Reference proteome</keyword>
<gene>
    <name evidence="7" type="ORF">RN001_013508</name>
</gene>
<accession>A0AAN7P2X3</accession>
<evidence type="ECO:0000256" key="2">
    <source>
        <dbReference type="ARBA" id="ARBA00023054"/>
    </source>
</evidence>
<proteinExistence type="inferred from homology"/>
<evidence type="ECO:0000256" key="4">
    <source>
        <dbReference type="SAM" id="MobiDB-lite"/>
    </source>
</evidence>
<evidence type="ECO:0000256" key="1">
    <source>
        <dbReference type="ARBA" id="ARBA00009688"/>
    </source>
</evidence>
<evidence type="ECO:0000259" key="5">
    <source>
        <dbReference type="Pfam" id="PF14772"/>
    </source>
</evidence>
<dbReference type="InterPro" id="IPR039505">
    <property type="entry name" value="DRC1/2_N"/>
</dbReference>
<feature type="compositionally biased region" description="Acidic residues" evidence="4">
    <location>
        <begin position="1"/>
        <end position="12"/>
    </location>
</feature>
<dbReference type="InterPro" id="IPR029440">
    <property type="entry name" value="DRC1_C"/>
</dbReference>
<protein>
    <recommendedName>
        <fullName evidence="9">Dynein regulatory complex protein 1</fullName>
    </recommendedName>
</protein>
<reference evidence="8" key="1">
    <citation type="submission" date="2023-01" db="EMBL/GenBank/DDBJ databases">
        <title>Key to firefly adult light organ development and bioluminescence: homeobox transcription factors regulate luciferase expression and transportation to peroxisome.</title>
        <authorList>
            <person name="Fu X."/>
        </authorList>
    </citation>
    <scope>NUCLEOTIDE SEQUENCE [LARGE SCALE GENOMIC DNA]</scope>
</reference>
<dbReference type="Proteomes" id="UP001353858">
    <property type="component" value="Unassembled WGS sequence"/>
</dbReference>
<dbReference type="GO" id="GO:0003352">
    <property type="term" value="P:regulation of cilium movement"/>
    <property type="evidence" value="ECO:0007669"/>
    <property type="project" value="TreeGrafter"/>
</dbReference>
<comment type="similarity">
    <text evidence="1">Belongs to the DRC1 family.</text>
</comment>
<dbReference type="InterPro" id="IPR039750">
    <property type="entry name" value="DRC1/DRC2"/>
</dbReference>